<evidence type="ECO:0000313" key="3">
    <source>
        <dbReference type="Proteomes" id="UP000230208"/>
    </source>
</evidence>
<protein>
    <submittedName>
        <fullName evidence="2">Uncharacterized protein</fullName>
    </submittedName>
</protein>
<feature type="transmembrane region" description="Helical" evidence="1">
    <location>
        <begin position="69"/>
        <end position="89"/>
    </location>
</feature>
<keyword evidence="1" id="KW-1133">Transmembrane helix</keyword>
<sequence>MNKEESKISNTEWRLVIGALLMIGLIQIVLEWLIIGLFINPFIDIFVGMSLALYLQLRGQSMASPKRLFGLLGTFFGEMMPVVAELPLWTLDGIFNMMISKSDKILGQIPGGNLAANAIYKW</sequence>
<accession>A0A2H0R5Z0</accession>
<dbReference type="AlphaFoldDB" id="A0A2H0R5Z0"/>
<organism evidence="2 3">
    <name type="scientific">Candidatus Yanofskybacteria bacterium CG10_big_fil_rev_8_21_14_0_10_37_15</name>
    <dbReference type="NCBI Taxonomy" id="1975097"/>
    <lineage>
        <taxon>Bacteria</taxon>
        <taxon>Candidatus Yanofskyibacteriota</taxon>
    </lineage>
</organism>
<evidence type="ECO:0000313" key="2">
    <source>
        <dbReference type="EMBL" id="PIR41939.1"/>
    </source>
</evidence>
<dbReference type="EMBL" id="PCXP01000015">
    <property type="protein sequence ID" value="PIR41939.1"/>
    <property type="molecule type" value="Genomic_DNA"/>
</dbReference>
<comment type="caution">
    <text evidence="2">The sequence shown here is derived from an EMBL/GenBank/DDBJ whole genome shotgun (WGS) entry which is preliminary data.</text>
</comment>
<dbReference type="Proteomes" id="UP000230208">
    <property type="component" value="Unassembled WGS sequence"/>
</dbReference>
<reference evidence="2 3" key="1">
    <citation type="submission" date="2017-09" db="EMBL/GenBank/DDBJ databases">
        <title>Depth-based differentiation of microbial function through sediment-hosted aquifers and enrichment of novel symbionts in the deep terrestrial subsurface.</title>
        <authorList>
            <person name="Probst A.J."/>
            <person name="Ladd B."/>
            <person name="Jarett J.K."/>
            <person name="Geller-Mcgrath D.E."/>
            <person name="Sieber C.M."/>
            <person name="Emerson J.B."/>
            <person name="Anantharaman K."/>
            <person name="Thomas B.C."/>
            <person name="Malmstrom R."/>
            <person name="Stieglmeier M."/>
            <person name="Klingl A."/>
            <person name="Woyke T."/>
            <person name="Ryan C.M."/>
            <person name="Banfield J.F."/>
        </authorList>
    </citation>
    <scope>NUCLEOTIDE SEQUENCE [LARGE SCALE GENOMIC DNA]</scope>
    <source>
        <strain evidence="2">CG10_big_fil_rev_8_21_14_0_10_37_15</strain>
    </source>
</reference>
<feature type="transmembrane region" description="Helical" evidence="1">
    <location>
        <begin position="12"/>
        <end position="30"/>
    </location>
</feature>
<gene>
    <name evidence="2" type="ORF">COV30_00965</name>
</gene>
<feature type="transmembrane region" description="Helical" evidence="1">
    <location>
        <begin position="36"/>
        <end position="57"/>
    </location>
</feature>
<proteinExistence type="predicted"/>
<evidence type="ECO:0000256" key="1">
    <source>
        <dbReference type="SAM" id="Phobius"/>
    </source>
</evidence>
<keyword evidence="1" id="KW-0472">Membrane</keyword>
<keyword evidence="1" id="KW-0812">Transmembrane</keyword>
<name>A0A2H0R5Z0_9BACT</name>